<dbReference type="InterPro" id="IPR046084">
    <property type="entry name" value="TrbL_4"/>
</dbReference>
<keyword evidence="2" id="KW-0472">Membrane</keyword>
<gene>
    <name evidence="3" type="ORF">IAB68_00285</name>
</gene>
<dbReference type="EMBL" id="DVMT01000004">
    <property type="protein sequence ID" value="HIU39727.1"/>
    <property type="molecule type" value="Genomic_DNA"/>
</dbReference>
<keyword evidence="1" id="KW-0175">Coiled coil</keyword>
<reference evidence="3" key="2">
    <citation type="journal article" date="2021" name="PeerJ">
        <title>Extensive microbial diversity within the chicken gut microbiome revealed by metagenomics and culture.</title>
        <authorList>
            <person name="Gilroy R."/>
            <person name="Ravi A."/>
            <person name="Getino M."/>
            <person name="Pursley I."/>
            <person name="Horton D.L."/>
            <person name="Alikhan N.F."/>
            <person name="Baker D."/>
            <person name="Gharbi K."/>
            <person name="Hall N."/>
            <person name="Watson M."/>
            <person name="Adriaenssens E.M."/>
            <person name="Foster-Nyarko E."/>
            <person name="Jarju S."/>
            <person name="Secka A."/>
            <person name="Antonio M."/>
            <person name="Oren A."/>
            <person name="Chaudhuri R.R."/>
            <person name="La Ragione R."/>
            <person name="Hildebrand F."/>
            <person name="Pallen M.J."/>
        </authorList>
    </citation>
    <scope>NUCLEOTIDE SEQUENCE</scope>
    <source>
        <strain evidence="3">CHK193-30670</strain>
    </source>
</reference>
<feature type="transmembrane region" description="Helical" evidence="2">
    <location>
        <begin position="86"/>
        <end position="107"/>
    </location>
</feature>
<organism evidence="3 4">
    <name type="scientific">Candidatus Aphodocola excrementigallinarum</name>
    <dbReference type="NCBI Taxonomy" id="2840670"/>
    <lineage>
        <taxon>Bacteria</taxon>
        <taxon>Bacillati</taxon>
        <taxon>Bacillota</taxon>
        <taxon>Bacilli</taxon>
        <taxon>Candidatus Aphodocola</taxon>
    </lineage>
</organism>
<evidence type="ECO:0000256" key="2">
    <source>
        <dbReference type="SAM" id="Phobius"/>
    </source>
</evidence>
<evidence type="ECO:0000256" key="1">
    <source>
        <dbReference type="SAM" id="Coils"/>
    </source>
</evidence>
<proteinExistence type="predicted"/>
<reference evidence="3" key="1">
    <citation type="submission" date="2020-10" db="EMBL/GenBank/DDBJ databases">
        <authorList>
            <person name="Gilroy R."/>
        </authorList>
    </citation>
    <scope>NUCLEOTIDE SEQUENCE</scope>
    <source>
        <strain evidence="3">CHK193-30670</strain>
    </source>
</reference>
<dbReference type="Pfam" id="PF19597">
    <property type="entry name" value="TrbL_4"/>
    <property type="match status" value="1"/>
</dbReference>
<sequence>MILWSVWGEIREVLIRFDSAAFSLIDNIYDLFVKIASQEIISTTVIKQIVQNMYVLVGVFALFRIAVLLINSIINPEALTKSGAGLSRVFINTVIMLILFVVTPMLFNMSRTFANQVVKGNYIQKLFLSDSITTNDADLEPGKDMQRIVVGSVLSIDSDLDNCTTSNTTGNSSCMKAKQCIDDINNAEEGGSGCWDDEKGIRWNKIASYNGSRTKNPDNESIYDIDYKPLLLTVIGWVITYILLSFTFDVAKRTVELAVLEIVSPLFIATIVDPSSMQNGPFKRWLKVLGNSYISLFIRIAIVALIVLLSKLIATSNIDLGTLGKPIVLIAFLIFCKQLPKWLSDMIGLDGDGTGLGGLGIGKKIGSAALIGGAATKAGHALAGGATGALTAAHNQLRNRRAERKDIRDENGLNRGIGRKARAARQAWYDENGKKEDYAGMSKNQAIRKARKDAYDKANAGMSKAGIKEGAKQIGASIIAGAIGGGRAGVSAENLKGAFSGSINAANQFGKQVGLKGESFGQKITDATDTLYKKQKNAYGTAAEIEKRKKDAQDAKNFNSFFSSKGNFKSLNDVSNTPVGQGDFNKAFSGAAGGTDAMYAAIGLKNNPGLKDATISTDKNGIISVSNGSNILKVDGNNRQIIDNSGKVIGSYDKAIELGKNSFTSEGLANYENMFAEAQRQAINSVIGNNTQMSALMQQRSNAEQSIAYNSQEAAKIVNSAGIVAADGTITTDGVQKVQLAHATMSELTSALKYAKDNSTDDASKEKFENYEKQVSDKSENITKSNNIISSINTQIGYYEDSNDKLNNMIDTLRNKTNDNGVKENESKTLDELLVIAEKLKEKKQTAVDAFKKEEKDSN</sequence>
<keyword evidence="2" id="KW-1133">Transmembrane helix</keyword>
<protein>
    <submittedName>
        <fullName evidence="3">Uncharacterized protein</fullName>
    </submittedName>
</protein>
<keyword evidence="2" id="KW-0812">Transmembrane</keyword>
<dbReference type="Proteomes" id="UP000824074">
    <property type="component" value="Unassembled WGS sequence"/>
</dbReference>
<accession>A0A9D1IP96</accession>
<feature type="coiled-coil region" evidence="1">
    <location>
        <begin position="823"/>
        <end position="857"/>
    </location>
</feature>
<feature type="transmembrane region" description="Helical" evidence="2">
    <location>
        <begin position="254"/>
        <end position="272"/>
    </location>
</feature>
<evidence type="ECO:0000313" key="3">
    <source>
        <dbReference type="EMBL" id="HIU39727.1"/>
    </source>
</evidence>
<dbReference type="AlphaFoldDB" id="A0A9D1IP96"/>
<name>A0A9D1IP96_9FIRM</name>
<evidence type="ECO:0000313" key="4">
    <source>
        <dbReference type="Proteomes" id="UP000824074"/>
    </source>
</evidence>
<feature type="transmembrane region" description="Helical" evidence="2">
    <location>
        <begin position="53"/>
        <end position="74"/>
    </location>
</feature>
<feature type="transmembrane region" description="Helical" evidence="2">
    <location>
        <begin position="230"/>
        <end position="248"/>
    </location>
</feature>
<comment type="caution">
    <text evidence="3">The sequence shown here is derived from an EMBL/GenBank/DDBJ whole genome shotgun (WGS) entry which is preliminary data.</text>
</comment>
<feature type="transmembrane region" description="Helical" evidence="2">
    <location>
        <begin position="293"/>
        <end position="314"/>
    </location>
</feature>